<reference evidence="1" key="1">
    <citation type="submission" date="2022-08" db="UniProtKB">
        <authorList>
            <consortium name="EnsemblMetazoa"/>
        </authorList>
    </citation>
    <scope>IDENTIFICATION</scope>
    <source>
        <strain evidence="1">Israel</strain>
    </source>
</reference>
<protein>
    <submittedName>
        <fullName evidence="1">Uncharacterized protein</fullName>
    </submittedName>
</protein>
<dbReference type="EnsemblMetazoa" id="PPAI002788-RA">
    <property type="protein sequence ID" value="PPAI002788-PA"/>
    <property type="gene ID" value="PPAI002788"/>
</dbReference>
<keyword evidence="2" id="KW-1185">Reference proteome</keyword>
<name>A0A1B0D5N1_PHLPP</name>
<dbReference type="Proteomes" id="UP000092462">
    <property type="component" value="Unassembled WGS sequence"/>
</dbReference>
<dbReference type="AlphaFoldDB" id="A0A1B0D5N1"/>
<sequence>MQPLNPIRKSIQRPMTVPAPLRPLSQQKKPTILSSVKVPVMKKKPVITPLPPAKTPPGQPVLVPQKKREVMTIEKWNVVQLPMEKLPDVAPKVSLGMTLKELEDQIKDIQLPTEAWNHNVPDDYTEPPTTIAFQRAPDTLTTVSDVQTLLQIVNDLTLKNSCVEEVTVVL</sequence>
<dbReference type="VEuPathDB" id="VectorBase:PPAI002788"/>
<dbReference type="EMBL" id="AJVK01025449">
    <property type="status" value="NOT_ANNOTATED_CDS"/>
    <property type="molecule type" value="Genomic_DNA"/>
</dbReference>
<organism evidence="1 2">
    <name type="scientific">Phlebotomus papatasi</name>
    <name type="common">Sandfly</name>
    <dbReference type="NCBI Taxonomy" id="29031"/>
    <lineage>
        <taxon>Eukaryota</taxon>
        <taxon>Metazoa</taxon>
        <taxon>Ecdysozoa</taxon>
        <taxon>Arthropoda</taxon>
        <taxon>Hexapoda</taxon>
        <taxon>Insecta</taxon>
        <taxon>Pterygota</taxon>
        <taxon>Neoptera</taxon>
        <taxon>Endopterygota</taxon>
        <taxon>Diptera</taxon>
        <taxon>Nematocera</taxon>
        <taxon>Psychodoidea</taxon>
        <taxon>Psychodidae</taxon>
        <taxon>Phlebotomus</taxon>
        <taxon>Phlebotomus</taxon>
    </lineage>
</organism>
<dbReference type="VEuPathDB" id="VectorBase:PPAPM1_009482"/>
<evidence type="ECO:0000313" key="2">
    <source>
        <dbReference type="Proteomes" id="UP000092462"/>
    </source>
</evidence>
<evidence type="ECO:0000313" key="1">
    <source>
        <dbReference type="EnsemblMetazoa" id="PPAI002788-PA"/>
    </source>
</evidence>
<proteinExistence type="predicted"/>
<accession>A0A1B0D5N1</accession>